<name>A0A2S6H1G4_9PSEU</name>
<evidence type="ECO:0000313" key="1">
    <source>
        <dbReference type="EMBL" id="PPK71271.1"/>
    </source>
</evidence>
<dbReference type="EMBL" id="PTIX01000001">
    <property type="protein sequence ID" value="PPK71271.1"/>
    <property type="molecule type" value="Genomic_DNA"/>
</dbReference>
<accession>A0A2S6H1G4</accession>
<dbReference type="AlphaFoldDB" id="A0A2S6H1G4"/>
<reference evidence="1 2" key="1">
    <citation type="submission" date="2018-02" db="EMBL/GenBank/DDBJ databases">
        <title>Genomic Encyclopedia of Archaeal and Bacterial Type Strains, Phase II (KMG-II): from individual species to whole genera.</title>
        <authorList>
            <person name="Goeker M."/>
        </authorList>
    </citation>
    <scope>NUCLEOTIDE SEQUENCE [LARGE SCALE GENOMIC DNA]</scope>
    <source>
        <strain evidence="1 2">YU 961-1</strain>
    </source>
</reference>
<comment type="caution">
    <text evidence="1">The sequence shown here is derived from an EMBL/GenBank/DDBJ whole genome shotgun (WGS) entry which is preliminary data.</text>
</comment>
<keyword evidence="2" id="KW-1185">Reference proteome</keyword>
<sequence length="267" mass="29445">MTEGRGRGRPRKDADALARWTPPEGWSRLVAWVSPEEKKALKHVAVEAGVSVADLVRSLAAGLTAGVVSAEELVGQVVKGRHVMEKIPTLFERDDRFKVVDRPRAECAWVFDGAGVGTEKLDGTNTRLTTRAGHLVRVEKRRNPGKDHKARGIVDGWYVDTDPSAADDKWILAAAHNTDVSAWPDGEHSCEALGPRIQGNPLGLDDHFCLPFDLQAPRYPEVPRTFEGLRGYLSTLDSRFAPGHLAEGIVFHHPDGRRAKIKRKDFA</sequence>
<proteinExistence type="predicted"/>
<evidence type="ECO:0000313" key="2">
    <source>
        <dbReference type="Proteomes" id="UP000239203"/>
    </source>
</evidence>
<dbReference type="Proteomes" id="UP000239203">
    <property type="component" value="Unassembled WGS sequence"/>
</dbReference>
<dbReference type="RefSeq" id="WP_104476350.1">
    <property type="nucleotide sequence ID" value="NZ_CP154825.1"/>
</dbReference>
<dbReference type="OrthoDB" id="7062283at2"/>
<protein>
    <recommendedName>
        <fullName evidence="3">RNA ligase</fullName>
    </recommendedName>
</protein>
<evidence type="ECO:0008006" key="3">
    <source>
        <dbReference type="Google" id="ProtNLM"/>
    </source>
</evidence>
<organism evidence="1 2">
    <name type="scientific">Actinokineospora auranticolor</name>
    <dbReference type="NCBI Taxonomy" id="155976"/>
    <lineage>
        <taxon>Bacteria</taxon>
        <taxon>Bacillati</taxon>
        <taxon>Actinomycetota</taxon>
        <taxon>Actinomycetes</taxon>
        <taxon>Pseudonocardiales</taxon>
        <taxon>Pseudonocardiaceae</taxon>
        <taxon>Actinokineospora</taxon>
    </lineage>
</organism>
<gene>
    <name evidence="1" type="ORF">CLV40_101460</name>
</gene>